<proteinExistence type="predicted"/>
<name>A0A428MLI3_9BACT</name>
<dbReference type="Proteomes" id="UP000269669">
    <property type="component" value="Unassembled WGS sequence"/>
</dbReference>
<gene>
    <name evidence="1" type="ORF">EDE15_3227</name>
</gene>
<protein>
    <submittedName>
        <fullName evidence="1">Uncharacterized protein</fullName>
    </submittedName>
</protein>
<sequence>MTKNEIITKTLTEMNRNCGDFGGSGLDPVEELDREELVIATLREQLPDDDVNTCEDLQGLAAKCCDTCHRFYPHYDMYLEKLPTGGKAWICCTVRAEFLKSLI</sequence>
<organism evidence="1 2">
    <name type="scientific">Edaphobacter aggregans</name>
    <dbReference type="NCBI Taxonomy" id="570835"/>
    <lineage>
        <taxon>Bacteria</taxon>
        <taxon>Pseudomonadati</taxon>
        <taxon>Acidobacteriota</taxon>
        <taxon>Terriglobia</taxon>
        <taxon>Terriglobales</taxon>
        <taxon>Acidobacteriaceae</taxon>
        <taxon>Edaphobacter</taxon>
    </lineage>
</organism>
<dbReference type="AlphaFoldDB" id="A0A428MLI3"/>
<dbReference type="EMBL" id="RSDW01000001">
    <property type="protein sequence ID" value="RSL17689.1"/>
    <property type="molecule type" value="Genomic_DNA"/>
</dbReference>
<reference evidence="1 2" key="1">
    <citation type="submission" date="2018-12" db="EMBL/GenBank/DDBJ databases">
        <title>Sequencing of bacterial isolates from soil warming experiment in Harvard Forest, Massachusetts, USA.</title>
        <authorList>
            <person name="Deangelis K."/>
        </authorList>
    </citation>
    <scope>NUCLEOTIDE SEQUENCE [LARGE SCALE GENOMIC DNA]</scope>
    <source>
        <strain evidence="1 2">EB153</strain>
    </source>
</reference>
<comment type="caution">
    <text evidence="1">The sequence shown here is derived from an EMBL/GenBank/DDBJ whole genome shotgun (WGS) entry which is preliminary data.</text>
</comment>
<accession>A0A428MLI3</accession>
<evidence type="ECO:0000313" key="2">
    <source>
        <dbReference type="Proteomes" id="UP000269669"/>
    </source>
</evidence>
<keyword evidence="2" id="KW-1185">Reference proteome</keyword>
<evidence type="ECO:0000313" key="1">
    <source>
        <dbReference type="EMBL" id="RSL17689.1"/>
    </source>
</evidence>